<evidence type="ECO:0000313" key="3">
    <source>
        <dbReference type="Proteomes" id="UP000054560"/>
    </source>
</evidence>
<reference evidence="2 3" key="1">
    <citation type="submission" date="2011-02" db="EMBL/GenBank/DDBJ databases">
        <title>The Genome Sequence of Sphaeroforma arctica JP610.</title>
        <authorList>
            <consortium name="The Broad Institute Genome Sequencing Platform"/>
            <person name="Russ C."/>
            <person name="Cuomo C."/>
            <person name="Young S.K."/>
            <person name="Zeng Q."/>
            <person name="Gargeya S."/>
            <person name="Alvarado L."/>
            <person name="Berlin A."/>
            <person name="Chapman S.B."/>
            <person name="Chen Z."/>
            <person name="Freedman E."/>
            <person name="Gellesch M."/>
            <person name="Goldberg J."/>
            <person name="Griggs A."/>
            <person name="Gujja S."/>
            <person name="Heilman E."/>
            <person name="Heiman D."/>
            <person name="Howarth C."/>
            <person name="Mehta T."/>
            <person name="Neiman D."/>
            <person name="Pearson M."/>
            <person name="Roberts A."/>
            <person name="Saif S."/>
            <person name="Shea T."/>
            <person name="Shenoy N."/>
            <person name="Sisk P."/>
            <person name="Stolte C."/>
            <person name="Sykes S."/>
            <person name="White J."/>
            <person name="Yandava C."/>
            <person name="Burger G."/>
            <person name="Gray M.W."/>
            <person name="Holland P.W.H."/>
            <person name="King N."/>
            <person name="Lang F.B.F."/>
            <person name="Roger A.J."/>
            <person name="Ruiz-Trillo I."/>
            <person name="Haas B."/>
            <person name="Nusbaum C."/>
            <person name="Birren B."/>
        </authorList>
    </citation>
    <scope>NUCLEOTIDE SEQUENCE [LARGE SCALE GENOMIC DNA]</scope>
    <source>
        <strain evidence="2 3">JP610</strain>
    </source>
</reference>
<dbReference type="EMBL" id="KQ241783">
    <property type="protein sequence ID" value="KNC84155.1"/>
    <property type="molecule type" value="Genomic_DNA"/>
</dbReference>
<accession>A0A0L0G555</accession>
<gene>
    <name evidence="2" type="ORF">SARC_03611</name>
</gene>
<dbReference type="Proteomes" id="UP000054560">
    <property type="component" value="Unassembled WGS sequence"/>
</dbReference>
<name>A0A0L0G555_9EUKA</name>
<organism evidence="2 3">
    <name type="scientific">Sphaeroforma arctica JP610</name>
    <dbReference type="NCBI Taxonomy" id="667725"/>
    <lineage>
        <taxon>Eukaryota</taxon>
        <taxon>Ichthyosporea</taxon>
        <taxon>Ichthyophonida</taxon>
        <taxon>Sphaeroforma</taxon>
    </lineage>
</organism>
<keyword evidence="3" id="KW-1185">Reference proteome</keyword>
<proteinExistence type="predicted"/>
<sequence>MPRCNYIGICVPTVEAINVRIFRVAKVMRLIPKEIMHVERNESLDSSDASRQRQRALRALNSQLGPSDQNA</sequence>
<protein>
    <submittedName>
        <fullName evidence="2">Uncharacterized protein</fullName>
    </submittedName>
</protein>
<dbReference type="RefSeq" id="XP_014158057.1">
    <property type="nucleotide sequence ID" value="XM_014302582.1"/>
</dbReference>
<dbReference type="GeneID" id="25904115"/>
<evidence type="ECO:0000313" key="2">
    <source>
        <dbReference type="EMBL" id="KNC84155.1"/>
    </source>
</evidence>
<feature type="compositionally biased region" description="Basic and acidic residues" evidence="1">
    <location>
        <begin position="41"/>
        <end position="51"/>
    </location>
</feature>
<dbReference type="AlphaFoldDB" id="A0A0L0G555"/>
<evidence type="ECO:0000256" key="1">
    <source>
        <dbReference type="SAM" id="MobiDB-lite"/>
    </source>
</evidence>
<feature type="region of interest" description="Disordered" evidence="1">
    <location>
        <begin position="41"/>
        <end position="71"/>
    </location>
</feature>